<organism evidence="2 3">
    <name type="scientific">Emergomyces pasteurianus Ep9510</name>
    <dbReference type="NCBI Taxonomy" id="1447872"/>
    <lineage>
        <taxon>Eukaryota</taxon>
        <taxon>Fungi</taxon>
        <taxon>Dikarya</taxon>
        <taxon>Ascomycota</taxon>
        <taxon>Pezizomycotina</taxon>
        <taxon>Eurotiomycetes</taxon>
        <taxon>Eurotiomycetidae</taxon>
        <taxon>Onygenales</taxon>
        <taxon>Ajellomycetaceae</taxon>
        <taxon>Emergomyces</taxon>
    </lineage>
</organism>
<feature type="signal peptide" evidence="1">
    <location>
        <begin position="1"/>
        <end position="23"/>
    </location>
</feature>
<protein>
    <submittedName>
        <fullName evidence="2">Uncharacterized protein</fullName>
    </submittedName>
</protein>
<evidence type="ECO:0000313" key="3">
    <source>
        <dbReference type="Proteomes" id="UP000182235"/>
    </source>
</evidence>
<dbReference type="VEuPathDB" id="FungiDB:AJ78_02761"/>
<accession>A0A1J9QPD1</accession>
<name>A0A1J9QPD1_9EURO</name>
<dbReference type="Proteomes" id="UP000182235">
    <property type="component" value="Unassembled WGS sequence"/>
</dbReference>
<reference evidence="2 3" key="1">
    <citation type="submission" date="2015-07" db="EMBL/GenBank/DDBJ databases">
        <title>Emmonsia species relationships and genome sequence.</title>
        <authorList>
            <consortium name="The Broad Institute Genomics Platform"/>
            <person name="Cuomo C.A."/>
            <person name="Munoz J.F."/>
            <person name="Imamovic A."/>
            <person name="Priest M.E."/>
            <person name="Young S."/>
            <person name="Clay O.K."/>
            <person name="McEwen J.G."/>
        </authorList>
    </citation>
    <scope>NUCLEOTIDE SEQUENCE [LARGE SCALE GENOMIC DNA]</scope>
    <source>
        <strain evidence="2 3">UAMH 9510</strain>
    </source>
</reference>
<dbReference type="EMBL" id="LGRN01000079">
    <property type="protein sequence ID" value="OJD17117.1"/>
    <property type="molecule type" value="Genomic_DNA"/>
</dbReference>
<dbReference type="AlphaFoldDB" id="A0A1J9QPD1"/>
<evidence type="ECO:0000313" key="2">
    <source>
        <dbReference type="EMBL" id="OJD17117.1"/>
    </source>
</evidence>
<keyword evidence="3" id="KW-1185">Reference proteome</keyword>
<comment type="caution">
    <text evidence="2">The sequence shown here is derived from an EMBL/GenBank/DDBJ whole genome shotgun (WGS) entry which is preliminary data.</text>
</comment>
<keyword evidence="1" id="KW-0732">Signal</keyword>
<sequence length="169" mass="18158">MAAGRPLRPLLILSSRLIPLRMATNTTGLEVCSKDTTGEKINFSISAALLRAIHECSELCFPENTFQGLPTDFGFAGLIGAAMNELAAKSTSLNQSWKKIFKDPLLLTGGSPCCTHDSTKLTGLAWLVGLDWRSHSAPTVLKTNGFCEGVLIFLATDVADRTGHFFVGD</sequence>
<gene>
    <name evidence="2" type="ORF">AJ78_02761</name>
</gene>
<feature type="chain" id="PRO_5009656550" evidence="1">
    <location>
        <begin position="24"/>
        <end position="169"/>
    </location>
</feature>
<proteinExistence type="predicted"/>
<evidence type="ECO:0000256" key="1">
    <source>
        <dbReference type="SAM" id="SignalP"/>
    </source>
</evidence>